<proteinExistence type="predicted"/>
<sequence>MQNLTQVTTQGDYIIMSITGRDRLNKHLAELGLLAGKRLTVIQTAKGDSGMLIYFQGQRLAMSTEIASLIEVQPYHDIDLTNAQPLAQFKRHQQGIVAKLDGQPALRHRLMDMGLTRGTLVKVYNVAPLGDPLELLVRGYKLSIRKADAESIQVVEVGQHA</sequence>
<keyword evidence="4" id="KW-1185">Reference proteome</keyword>
<protein>
    <submittedName>
        <fullName evidence="3">Fe2+ transport system protein A</fullName>
    </submittedName>
</protein>
<evidence type="ECO:0000313" key="3">
    <source>
        <dbReference type="EMBL" id="KRL46311.1"/>
    </source>
</evidence>
<reference evidence="3 4" key="1">
    <citation type="journal article" date="2015" name="Genome Announc.">
        <title>Expanding the biotechnology potential of lactobacilli through comparative genomics of 213 strains and associated genera.</title>
        <authorList>
            <person name="Sun Z."/>
            <person name="Harris H.M."/>
            <person name="McCann A."/>
            <person name="Guo C."/>
            <person name="Argimon S."/>
            <person name="Zhang W."/>
            <person name="Yang X."/>
            <person name="Jeffery I.B."/>
            <person name="Cooney J.C."/>
            <person name="Kagawa T.F."/>
            <person name="Liu W."/>
            <person name="Song Y."/>
            <person name="Salvetti E."/>
            <person name="Wrobel A."/>
            <person name="Rasinkangas P."/>
            <person name="Parkhill J."/>
            <person name="Rea M.C."/>
            <person name="O'Sullivan O."/>
            <person name="Ritari J."/>
            <person name="Douillard F.P."/>
            <person name="Paul Ross R."/>
            <person name="Yang R."/>
            <person name="Briner A.E."/>
            <person name="Felis G.E."/>
            <person name="de Vos W.M."/>
            <person name="Barrangou R."/>
            <person name="Klaenhammer T.R."/>
            <person name="Caufield P.W."/>
            <person name="Cui Y."/>
            <person name="Zhang H."/>
            <person name="O'Toole P.W."/>
        </authorList>
    </citation>
    <scope>NUCLEOTIDE SEQUENCE [LARGE SCALE GENOMIC DNA]</scope>
    <source>
        <strain evidence="3 4">DSM 13343</strain>
    </source>
</reference>
<evidence type="ECO:0000259" key="2">
    <source>
        <dbReference type="SMART" id="SM00899"/>
    </source>
</evidence>
<dbReference type="InterPro" id="IPR008988">
    <property type="entry name" value="Transcriptional_repressor_C"/>
</dbReference>
<comment type="caution">
    <text evidence="3">The sequence shown here is derived from an EMBL/GenBank/DDBJ whole genome shotgun (WGS) entry which is preliminary data.</text>
</comment>
<organism evidence="3 4">
    <name type="scientific">Lacticaseibacillus manihotivorans DSM 13343 = JCM 12514</name>
    <dbReference type="NCBI Taxonomy" id="1423769"/>
    <lineage>
        <taxon>Bacteria</taxon>
        <taxon>Bacillati</taxon>
        <taxon>Bacillota</taxon>
        <taxon>Bacilli</taxon>
        <taxon>Lactobacillales</taxon>
        <taxon>Lactobacillaceae</taxon>
        <taxon>Lacticaseibacillus</taxon>
    </lineage>
</organism>
<dbReference type="PANTHER" id="PTHR42954">
    <property type="entry name" value="FE(2+) TRANSPORT PROTEIN A"/>
    <property type="match status" value="1"/>
</dbReference>
<dbReference type="Proteomes" id="UP000051790">
    <property type="component" value="Unassembled WGS sequence"/>
</dbReference>
<dbReference type="PATRIC" id="fig|1423769.4.peg.484"/>
<dbReference type="RefSeq" id="WP_054715150.1">
    <property type="nucleotide sequence ID" value="NZ_AZEU01000108.1"/>
</dbReference>
<evidence type="ECO:0000313" key="4">
    <source>
        <dbReference type="Proteomes" id="UP000051790"/>
    </source>
</evidence>
<dbReference type="OrthoDB" id="9811076at2"/>
<evidence type="ECO:0000256" key="1">
    <source>
        <dbReference type="ARBA" id="ARBA00023004"/>
    </source>
</evidence>
<dbReference type="PANTHER" id="PTHR42954:SF2">
    <property type="entry name" value="FE(2+) TRANSPORT PROTEIN A"/>
    <property type="match status" value="1"/>
</dbReference>
<dbReference type="Pfam" id="PF04023">
    <property type="entry name" value="FeoA"/>
    <property type="match status" value="2"/>
</dbReference>
<dbReference type="Gene3D" id="2.30.30.90">
    <property type="match status" value="2"/>
</dbReference>
<accession>A0A0R1QNI4</accession>
<name>A0A0R1QNI4_9LACO</name>
<feature type="domain" description="Ferrous iron transporter FeoA-like" evidence="2">
    <location>
        <begin position="2"/>
        <end position="74"/>
    </location>
</feature>
<dbReference type="SUPFAM" id="SSF50037">
    <property type="entry name" value="C-terminal domain of transcriptional repressors"/>
    <property type="match status" value="2"/>
</dbReference>
<dbReference type="InterPro" id="IPR052713">
    <property type="entry name" value="FeoA"/>
</dbReference>
<dbReference type="GO" id="GO:0046914">
    <property type="term" value="F:transition metal ion binding"/>
    <property type="evidence" value="ECO:0007669"/>
    <property type="project" value="InterPro"/>
</dbReference>
<dbReference type="InterPro" id="IPR007167">
    <property type="entry name" value="Fe-transptr_FeoA-like"/>
</dbReference>
<feature type="domain" description="Ferrous iron transporter FeoA-like" evidence="2">
    <location>
        <begin position="84"/>
        <end position="156"/>
    </location>
</feature>
<gene>
    <name evidence="3" type="ORF">FD01_GL000453</name>
</gene>
<dbReference type="EMBL" id="AZEU01000108">
    <property type="protein sequence ID" value="KRL46311.1"/>
    <property type="molecule type" value="Genomic_DNA"/>
</dbReference>
<dbReference type="AlphaFoldDB" id="A0A0R1QNI4"/>
<keyword evidence="1" id="KW-0408">Iron</keyword>
<dbReference type="InterPro" id="IPR038157">
    <property type="entry name" value="FeoA_core_dom"/>
</dbReference>
<dbReference type="SMART" id="SM00899">
    <property type="entry name" value="FeoA"/>
    <property type="match status" value="2"/>
</dbReference>